<evidence type="ECO:0000313" key="2">
    <source>
        <dbReference type="Proteomes" id="UP000003964"/>
    </source>
</evidence>
<evidence type="ECO:0000313" key="1">
    <source>
        <dbReference type="EMBL" id="EFG28661.2"/>
    </source>
</evidence>
<protein>
    <submittedName>
        <fullName evidence="1">Uncharacterized protein</fullName>
    </submittedName>
</protein>
<organism evidence="1 2">
    <name type="scientific">Fusobacterium periodonticum 1_1_41FAA</name>
    <dbReference type="NCBI Taxonomy" id="469621"/>
    <lineage>
        <taxon>Bacteria</taxon>
        <taxon>Fusobacteriati</taxon>
        <taxon>Fusobacteriota</taxon>
        <taxon>Fusobacteriia</taxon>
        <taxon>Fusobacteriales</taxon>
        <taxon>Fusobacteriaceae</taxon>
        <taxon>Fusobacterium</taxon>
    </lineage>
</organism>
<dbReference type="AlphaFoldDB" id="D6LES6"/>
<name>D6LES6_9FUSO</name>
<dbReference type="EMBL" id="GG770381">
    <property type="protein sequence ID" value="EFG28661.2"/>
    <property type="molecule type" value="Genomic_DNA"/>
</dbReference>
<dbReference type="Proteomes" id="UP000003964">
    <property type="component" value="Unassembled WGS sequence"/>
</dbReference>
<proteinExistence type="predicted"/>
<sequence>MENLIKIKKYSATTQDYISINSGTLVISEVVIYNLKNKIGIPLNSTIVSVSVGQSAGYCEHCTYNYETDTAHIGHIVPANNSRTANIYVAYI</sequence>
<gene>
    <name evidence="1" type="ORF">HMPREF0400_00212</name>
</gene>
<reference evidence="1 2" key="1">
    <citation type="submission" date="2010-03" db="EMBL/GenBank/DDBJ databases">
        <title>The Genome Sequence of Fusobacterium sp. 1_1_41FAA.</title>
        <authorList>
            <consortium name="The Broad Institute Genome Sequencing Platform"/>
            <person name="Ward D."/>
            <person name="Earl A."/>
            <person name="Feldgarden M."/>
            <person name="Gevers D."/>
            <person name="Young S.K."/>
            <person name="Zeng Q."/>
            <person name="Koehrsen M."/>
            <person name="Alvarado L."/>
            <person name="Berlin A."/>
            <person name="Borenstein D."/>
            <person name="Chapman S."/>
            <person name="Chen Z."/>
            <person name="Engels R."/>
            <person name="Freedman E."/>
            <person name="Gellesch M."/>
            <person name="Goldberg J."/>
            <person name="Griggs A."/>
            <person name="Gujja S."/>
            <person name="Heilman E."/>
            <person name="Heiman D."/>
            <person name="Hepburn T."/>
            <person name="Howarth C."/>
            <person name="Jen D."/>
            <person name="Larson L."/>
            <person name="Mehta T."/>
            <person name="Park D."/>
            <person name="Pearson M."/>
            <person name="Richards J."/>
            <person name="Roberts A."/>
            <person name="Saif S."/>
            <person name="Shea T."/>
            <person name="Shenoy N."/>
            <person name="Sisk P."/>
            <person name="Stolte C."/>
            <person name="Sykes S."/>
            <person name="Walk T."/>
            <person name="White J."/>
            <person name="Yandava C."/>
            <person name="Strauss J.C."/>
            <person name="Ambrose C.E."/>
            <person name="Allen-Vercoe E."/>
            <person name="Haas B."/>
            <person name="Henn M.R."/>
            <person name="Nusbaum C."/>
            <person name="Birren B."/>
        </authorList>
    </citation>
    <scope>NUCLEOTIDE SEQUENCE [LARGE SCALE GENOMIC DNA]</scope>
    <source>
        <strain evidence="1 2">1_1_41FAA</strain>
    </source>
</reference>
<accession>D6LES6</accession>